<dbReference type="AlphaFoldDB" id="A0A6G1I5Z4"/>
<dbReference type="Gene3D" id="1.25.40.10">
    <property type="entry name" value="Tetratricopeptide repeat domain"/>
    <property type="match status" value="2"/>
</dbReference>
<dbReference type="PANTHER" id="PTHR10039:SF14">
    <property type="entry name" value="NACHT DOMAIN-CONTAINING PROTEIN"/>
    <property type="match status" value="1"/>
</dbReference>
<keyword evidence="4" id="KW-1185">Reference proteome</keyword>
<dbReference type="EMBL" id="ML996689">
    <property type="protein sequence ID" value="KAF2403546.1"/>
    <property type="molecule type" value="Genomic_DNA"/>
</dbReference>
<dbReference type="PANTHER" id="PTHR10039">
    <property type="entry name" value="AMELOGENIN"/>
    <property type="match status" value="1"/>
</dbReference>
<dbReference type="Pfam" id="PF22939">
    <property type="entry name" value="WHD_GPIID"/>
    <property type="match status" value="1"/>
</dbReference>
<dbReference type="SUPFAM" id="SSF48452">
    <property type="entry name" value="TPR-like"/>
    <property type="match status" value="2"/>
</dbReference>
<dbReference type="PROSITE" id="PS50837">
    <property type="entry name" value="NACHT"/>
    <property type="match status" value="1"/>
</dbReference>
<evidence type="ECO:0000259" key="2">
    <source>
        <dbReference type="PROSITE" id="PS50837"/>
    </source>
</evidence>
<dbReference type="InterPro" id="IPR054471">
    <property type="entry name" value="GPIID_WHD"/>
</dbReference>
<dbReference type="InterPro" id="IPR011990">
    <property type="entry name" value="TPR-like_helical_dom_sf"/>
</dbReference>
<keyword evidence="1" id="KW-0677">Repeat</keyword>
<dbReference type="Gene3D" id="3.40.50.300">
    <property type="entry name" value="P-loop containing nucleotide triphosphate hydrolases"/>
    <property type="match status" value="1"/>
</dbReference>
<dbReference type="InterPro" id="IPR056884">
    <property type="entry name" value="NPHP3-like_N"/>
</dbReference>
<proteinExistence type="predicted"/>
<accession>A0A6G1I5Z4</accession>
<dbReference type="SUPFAM" id="SSF52540">
    <property type="entry name" value="P-loop containing nucleoside triphosphate hydrolases"/>
    <property type="match status" value="1"/>
</dbReference>
<evidence type="ECO:0000256" key="1">
    <source>
        <dbReference type="ARBA" id="ARBA00022737"/>
    </source>
</evidence>
<protein>
    <recommendedName>
        <fullName evidence="2">NACHT domain-containing protein</fullName>
    </recommendedName>
</protein>
<gene>
    <name evidence="3" type="ORF">EJ06DRAFT_553826</name>
</gene>
<reference evidence="3" key="1">
    <citation type="journal article" date="2020" name="Stud. Mycol.">
        <title>101 Dothideomycetes genomes: a test case for predicting lifestyles and emergence of pathogens.</title>
        <authorList>
            <person name="Haridas S."/>
            <person name="Albert R."/>
            <person name="Binder M."/>
            <person name="Bloem J."/>
            <person name="Labutti K."/>
            <person name="Salamov A."/>
            <person name="Andreopoulos B."/>
            <person name="Baker S."/>
            <person name="Barry K."/>
            <person name="Bills G."/>
            <person name="Bluhm B."/>
            <person name="Cannon C."/>
            <person name="Castanera R."/>
            <person name="Culley D."/>
            <person name="Daum C."/>
            <person name="Ezra D."/>
            <person name="Gonzalez J."/>
            <person name="Henrissat B."/>
            <person name="Kuo A."/>
            <person name="Liang C."/>
            <person name="Lipzen A."/>
            <person name="Lutzoni F."/>
            <person name="Magnuson J."/>
            <person name="Mondo S."/>
            <person name="Nolan M."/>
            <person name="Ohm R."/>
            <person name="Pangilinan J."/>
            <person name="Park H.-J."/>
            <person name="Ramirez L."/>
            <person name="Alfaro M."/>
            <person name="Sun H."/>
            <person name="Tritt A."/>
            <person name="Yoshinaga Y."/>
            <person name="Zwiers L.-H."/>
            <person name="Turgeon B."/>
            <person name="Goodwin S."/>
            <person name="Spatafora J."/>
            <person name="Crous P."/>
            <person name="Grigoriev I."/>
        </authorList>
    </citation>
    <scope>NUCLEOTIDE SEQUENCE</scope>
    <source>
        <strain evidence="3">CBS 262.69</strain>
    </source>
</reference>
<dbReference type="InterPro" id="IPR007111">
    <property type="entry name" value="NACHT_NTPase"/>
</dbReference>
<dbReference type="InterPro" id="IPR027417">
    <property type="entry name" value="P-loop_NTPase"/>
</dbReference>
<sequence>MAGNPRKRTVNRTEWLEEPSSNGKRFFIPNTCKWIRTEQPFTSWLRNEDLSPLLWVNGAPGSGKTFLAQNIVEYITESNPRATVLSYFCDAYSTPASIARAFTAQLLRDERVAEEARTDIAHVLGSQPGLTDNAGFPLWEKLTSLSQWNRLTFIVIDGPDEMKKAYLDGSEFDVLDRLLQIVLVKPGAGSVRVLVSSRPEPHLHAVLKHFSRMTPSAEKVSEDMERFVSAEITRFPQLQPHREKIIKTICPEADGIFLWAGLAIKALAATGAEGDIMRDLDYPTLDNLYTKILQDTDELSPFDLDLRKHILEAITVAVRPLRVVEVMNAVLLSTNALILDFRTRAIKVCGTLVKIEDDEIKPIHFSLRDFLQKQPKPLQIESAHLHMTQACIQYLSHPAFTKFYDALPDVDQLLRDYPFLEYAALYWVEHFTASTDHPGHSKSIELVSNFFRTTRAAFFWADALLPALSTRSVYSLAPRPPLNARFLHLTTLMSRVIRASGPEHTPATTFLLTAYENALQTVRKTHGPTDPITLERSLHYAELCSWAPHQEVEAETLLTAVVSAAQPHTHRALALTAHSALADVYKRAARFADAQRLLEKVLYLAEEDDETVRLFALDGLGWVHLRQAQTGPEKERGARLMDAERRFREALAVAEGRYGVGASVTVRSSVSLAEVLSEMGRVEDAEELCATLKEHLVAHRMHGHAMPADSVSRLNALAGVLGRQGKWREAAETWEVVVKERRGIFGEEGRMTLGATMQLGIARMENGEGDVARETFMELLPLQVKVLGEHPDVAETKRRLEALGEGV</sequence>
<evidence type="ECO:0000313" key="3">
    <source>
        <dbReference type="EMBL" id="KAF2403546.1"/>
    </source>
</evidence>
<name>A0A6G1I5Z4_9PEZI</name>
<dbReference type="Pfam" id="PF24883">
    <property type="entry name" value="NPHP3_N"/>
    <property type="match status" value="1"/>
</dbReference>
<dbReference type="OrthoDB" id="5418336at2759"/>
<feature type="domain" description="NACHT" evidence="2">
    <location>
        <begin position="52"/>
        <end position="199"/>
    </location>
</feature>
<dbReference type="Proteomes" id="UP000799640">
    <property type="component" value="Unassembled WGS sequence"/>
</dbReference>
<organism evidence="3 4">
    <name type="scientific">Trichodelitschia bisporula</name>
    <dbReference type="NCBI Taxonomy" id="703511"/>
    <lineage>
        <taxon>Eukaryota</taxon>
        <taxon>Fungi</taxon>
        <taxon>Dikarya</taxon>
        <taxon>Ascomycota</taxon>
        <taxon>Pezizomycotina</taxon>
        <taxon>Dothideomycetes</taxon>
        <taxon>Dothideomycetes incertae sedis</taxon>
        <taxon>Phaeotrichales</taxon>
        <taxon>Phaeotrichaceae</taxon>
        <taxon>Trichodelitschia</taxon>
    </lineage>
</organism>
<evidence type="ECO:0000313" key="4">
    <source>
        <dbReference type="Proteomes" id="UP000799640"/>
    </source>
</evidence>